<dbReference type="EMBL" id="GL440609">
    <property type="protein sequence ID" value="EFN65663.1"/>
    <property type="molecule type" value="Genomic_DNA"/>
</dbReference>
<proteinExistence type="predicted"/>
<dbReference type="Proteomes" id="UP000000311">
    <property type="component" value="Unassembled WGS sequence"/>
</dbReference>
<dbReference type="AlphaFoldDB" id="E2ALQ4"/>
<keyword evidence="2" id="KW-1185">Reference proteome</keyword>
<organism evidence="2">
    <name type="scientific">Camponotus floridanus</name>
    <name type="common">Florida carpenter ant</name>
    <dbReference type="NCBI Taxonomy" id="104421"/>
    <lineage>
        <taxon>Eukaryota</taxon>
        <taxon>Metazoa</taxon>
        <taxon>Ecdysozoa</taxon>
        <taxon>Arthropoda</taxon>
        <taxon>Hexapoda</taxon>
        <taxon>Insecta</taxon>
        <taxon>Pterygota</taxon>
        <taxon>Neoptera</taxon>
        <taxon>Endopterygota</taxon>
        <taxon>Hymenoptera</taxon>
        <taxon>Apocrita</taxon>
        <taxon>Aculeata</taxon>
        <taxon>Formicoidea</taxon>
        <taxon>Formicidae</taxon>
        <taxon>Formicinae</taxon>
        <taxon>Camponotus</taxon>
    </lineage>
</organism>
<accession>E2ALQ4</accession>
<evidence type="ECO:0000313" key="1">
    <source>
        <dbReference type="EMBL" id="EFN65663.1"/>
    </source>
</evidence>
<dbReference type="InParanoid" id="E2ALQ4"/>
<reference evidence="1 2" key="1">
    <citation type="journal article" date="2010" name="Science">
        <title>Genomic comparison of the ants Camponotus floridanus and Harpegnathos saltator.</title>
        <authorList>
            <person name="Bonasio R."/>
            <person name="Zhang G."/>
            <person name="Ye C."/>
            <person name="Mutti N.S."/>
            <person name="Fang X."/>
            <person name="Qin N."/>
            <person name="Donahue G."/>
            <person name="Yang P."/>
            <person name="Li Q."/>
            <person name="Li C."/>
            <person name="Zhang P."/>
            <person name="Huang Z."/>
            <person name="Berger S.L."/>
            <person name="Reinberg D."/>
            <person name="Wang J."/>
            <person name="Liebig J."/>
        </authorList>
    </citation>
    <scope>NUCLEOTIDE SEQUENCE [LARGE SCALE GENOMIC DNA]</scope>
    <source>
        <strain evidence="2">C129</strain>
    </source>
</reference>
<gene>
    <name evidence="1" type="ORF">EAG_10920</name>
</gene>
<name>E2ALQ4_CAMFO</name>
<evidence type="ECO:0000313" key="2">
    <source>
        <dbReference type="Proteomes" id="UP000000311"/>
    </source>
</evidence>
<sequence length="83" mass="8968">MHSLAMACVGLVPRPIPEPGLENAGVVGRAGVRISGTMPRRRARTGNSYSPLRAALPCYRLRLGVELEIRDSLLISMLDLLQG</sequence>
<protein>
    <submittedName>
        <fullName evidence="1">Uncharacterized protein</fullName>
    </submittedName>
</protein>